<dbReference type="Pfam" id="PF21104">
    <property type="entry name" value="Glyco_hydro_78_N"/>
    <property type="match status" value="1"/>
</dbReference>
<dbReference type="InterPro" id="IPR049164">
    <property type="entry name" value="Glyco_hydro_78_N"/>
</dbReference>
<evidence type="ECO:0000313" key="3">
    <source>
        <dbReference type="EMBL" id="EPE34801.1"/>
    </source>
</evidence>
<dbReference type="Pfam" id="PF17389">
    <property type="entry name" value="Bac_rhamnosid6H"/>
    <property type="match status" value="1"/>
</dbReference>
<dbReference type="OrthoDB" id="10036721at2759"/>
<dbReference type="Gene3D" id="1.50.10.10">
    <property type="match status" value="1"/>
</dbReference>
<dbReference type="HOGENOM" id="CLU_831704_0_0_1"/>
<accession>S3DS80</accession>
<protein>
    <submittedName>
        <fullName evidence="3">Six-hairpin glycosidase</fullName>
    </submittedName>
</protein>
<dbReference type="AlphaFoldDB" id="S3DS80"/>
<evidence type="ECO:0000313" key="4">
    <source>
        <dbReference type="Proteomes" id="UP000016922"/>
    </source>
</evidence>
<dbReference type="KEGG" id="glz:GLAREA_10496"/>
<dbReference type="InterPro" id="IPR012341">
    <property type="entry name" value="6hp_glycosidase-like_sf"/>
</dbReference>
<dbReference type="EMBL" id="KE145355">
    <property type="protein sequence ID" value="EPE34801.1"/>
    <property type="molecule type" value="Genomic_DNA"/>
</dbReference>
<dbReference type="InterPro" id="IPR008928">
    <property type="entry name" value="6-hairpin_glycosidase_sf"/>
</dbReference>
<dbReference type="GO" id="GO:0005975">
    <property type="term" value="P:carbohydrate metabolic process"/>
    <property type="evidence" value="ECO:0007669"/>
    <property type="project" value="InterPro"/>
</dbReference>
<name>S3DS80_GLAL2</name>
<reference evidence="3 4" key="1">
    <citation type="journal article" date="2013" name="BMC Genomics">
        <title>Genomics-driven discovery of the pneumocandin biosynthetic gene cluster in the fungus Glarea lozoyensis.</title>
        <authorList>
            <person name="Chen L."/>
            <person name="Yue Q."/>
            <person name="Zhang X."/>
            <person name="Xiang M."/>
            <person name="Wang C."/>
            <person name="Li S."/>
            <person name="Che Y."/>
            <person name="Ortiz-Lopez F.J."/>
            <person name="Bills G.F."/>
            <person name="Liu X."/>
            <person name="An Z."/>
        </authorList>
    </citation>
    <scope>NUCLEOTIDE SEQUENCE [LARGE SCALE GENOMIC DNA]</scope>
    <source>
        <strain evidence="4">ATCC 20868 / MF5171</strain>
    </source>
</reference>
<dbReference type="Proteomes" id="UP000016922">
    <property type="component" value="Unassembled WGS sequence"/>
</dbReference>
<dbReference type="OMA" id="CCKQINA"/>
<keyword evidence="4" id="KW-1185">Reference proteome</keyword>
<gene>
    <name evidence="3" type="ORF">GLAREA_10496</name>
</gene>
<dbReference type="GO" id="GO:0016798">
    <property type="term" value="F:hydrolase activity, acting on glycosyl bonds"/>
    <property type="evidence" value="ECO:0007669"/>
    <property type="project" value="UniProtKB-KW"/>
</dbReference>
<sequence>MPRRYAFRYVKCEILDTSPKYKVRFSNFKVTAISAVSPEVAASVASLNTRHQDLMDIDRVSRLTVRSCMQTVFEDGPRRDRRLWMGDLRLQALGNYCTFKDFNSGKQCLYMFAALPREGRGKLTSLCFERPNLAAASDYIVHYDALFGATVYDYTLASGEHETAKELWSTILGSMKVALSHVDEKSRFSSDKTAAWKFLDWSEGLDTNAGMHELELFCCKQINALATILHYPKPHADVAKEMTDAVHYFYDEEQELFVSGSNRQVSWTSQAWMALSASMPPSSALLAMKKAMSHPGAVKPLTPYAYHHVAEALARNDGKEECLVLLRQYWKVWH</sequence>
<dbReference type="SUPFAM" id="SSF48208">
    <property type="entry name" value="Six-hairpin glycosidases"/>
    <property type="match status" value="1"/>
</dbReference>
<feature type="domain" description="Glycosyl hydrolase family 78 alpha-rhamnosidase N-terminal" evidence="2">
    <location>
        <begin position="1"/>
        <end position="32"/>
    </location>
</feature>
<dbReference type="InterPro" id="IPR035396">
    <property type="entry name" value="Bac_rhamnosid6H"/>
</dbReference>
<dbReference type="GeneID" id="19469542"/>
<evidence type="ECO:0000259" key="1">
    <source>
        <dbReference type="Pfam" id="PF17389"/>
    </source>
</evidence>
<proteinExistence type="predicted"/>
<dbReference type="eggNOG" id="ENOG502SH2G">
    <property type="taxonomic scope" value="Eukaryota"/>
</dbReference>
<dbReference type="PANTHER" id="PTHR34987">
    <property type="entry name" value="C, PUTATIVE (AFU_ORTHOLOGUE AFUA_3G02880)-RELATED"/>
    <property type="match status" value="1"/>
</dbReference>
<feature type="domain" description="Alpha-L-rhamnosidase six-hairpin glycosidase" evidence="1">
    <location>
        <begin position="44"/>
        <end position="205"/>
    </location>
</feature>
<keyword evidence="3" id="KW-0326">Glycosidase</keyword>
<keyword evidence="3" id="KW-0378">Hydrolase</keyword>
<dbReference type="RefSeq" id="XP_008077788.1">
    <property type="nucleotide sequence ID" value="XM_008079597.1"/>
</dbReference>
<organism evidence="3 4">
    <name type="scientific">Glarea lozoyensis (strain ATCC 20868 / MF5171)</name>
    <dbReference type="NCBI Taxonomy" id="1116229"/>
    <lineage>
        <taxon>Eukaryota</taxon>
        <taxon>Fungi</taxon>
        <taxon>Dikarya</taxon>
        <taxon>Ascomycota</taxon>
        <taxon>Pezizomycotina</taxon>
        <taxon>Leotiomycetes</taxon>
        <taxon>Helotiales</taxon>
        <taxon>Helotiaceae</taxon>
        <taxon>Glarea</taxon>
    </lineage>
</organism>
<dbReference type="PANTHER" id="PTHR34987:SF2">
    <property type="entry name" value="B, PUTATIVE (AFU_ORTHOLOGUE AFUA_7G05040)-RELATED"/>
    <property type="match status" value="1"/>
</dbReference>
<evidence type="ECO:0000259" key="2">
    <source>
        <dbReference type="Pfam" id="PF21104"/>
    </source>
</evidence>